<gene>
    <name evidence="3" type="ORF">HYG85_14385</name>
</gene>
<dbReference type="CDD" id="cd14748">
    <property type="entry name" value="PBP2_UgpB"/>
    <property type="match status" value="1"/>
</dbReference>
<dbReference type="Pfam" id="PF13416">
    <property type="entry name" value="SBP_bac_8"/>
    <property type="match status" value="1"/>
</dbReference>
<feature type="region of interest" description="Disordered" evidence="1">
    <location>
        <begin position="28"/>
        <end position="53"/>
    </location>
</feature>
<proteinExistence type="predicted"/>
<dbReference type="InterPro" id="IPR006059">
    <property type="entry name" value="SBP"/>
</dbReference>
<organism evidence="3 4">
    <name type="scientific">Vallitalea guaymasensis</name>
    <dbReference type="NCBI Taxonomy" id="1185412"/>
    <lineage>
        <taxon>Bacteria</taxon>
        <taxon>Bacillati</taxon>
        <taxon>Bacillota</taxon>
        <taxon>Clostridia</taxon>
        <taxon>Lachnospirales</taxon>
        <taxon>Vallitaleaceae</taxon>
        <taxon>Vallitalea</taxon>
    </lineage>
</organism>
<dbReference type="Proteomes" id="UP000677305">
    <property type="component" value="Chromosome"/>
</dbReference>
<accession>A0A8J8SCU2</accession>
<reference evidence="3 4" key="1">
    <citation type="submission" date="2020-07" db="EMBL/GenBank/DDBJ databases">
        <title>Vallitalea guaymasensis genome.</title>
        <authorList>
            <person name="Postec A."/>
        </authorList>
    </citation>
    <scope>NUCLEOTIDE SEQUENCE [LARGE SCALE GENOMIC DNA]</scope>
    <source>
        <strain evidence="3 4">Ra1766G1</strain>
    </source>
</reference>
<evidence type="ECO:0000313" key="3">
    <source>
        <dbReference type="EMBL" id="QUH30039.1"/>
    </source>
</evidence>
<dbReference type="InterPro" id="IPR050490">
    <property type="entry name" value="Bact_solute-bd_prot1"/>
</dbReference>
<evidence type="ECO:0000256" key="1">
    <source>
        <dbReference type="SAM" id="MobiDB-lite"/>
    </source>
</evidence>
<evidence type="ECO:0000313" key="4">
    <source>
        <dbReference type="Proteomes" id="UP000677305"/>
    </source>
</evidence>
<name>A0A8J8SCU2_9FIRM</name>
<keyword evidence="2" id="KW-0732">Signal</keyword>
<protein>
    <submittedName>
        <fullName evidence="3">ABC transporter substrate-binding protein</fullName>
    </submittedName>
</protein>
<dbReference type="PANTHER" id="PTHR43649">
    <property type="entry name" value="ARABINOSE-BINDING PROTEIN-RELATED"/>
    <property type="match status" value="1"/>
</dbReference>
<dbReference type="RefSeq" id="WP_212690266.1">
    <property type="nucleotide sequence ID" value="NZ_CP058561.1"/>
</dbReference>
<feature type="signal peptide" evidence="2">
    <location>
        <begin position="1"/>
        <end position="26"/>
    </location>
</feature>
<dbReference type="PROSITE" id="PS51257">
    <property type="entry name" value="PROKAR_LIPOPROTEIN"/>
    <property type="match status" value="1"/>
</dbReference>
<feature type="chain" id="PRO_5035289123" evidence="2">
    <location>
        <begin position="27"/>
        <end position="436"/>
    </location>
</feature>
<keyword evidence="4" id="KW-1185">Reference proteome</keyword>
<dbReference type="AlphaFoldDB" id="A0A8J8SCU2"/>
<dbReference type="Gene3D" id="3.40.190.10">
    <property type="entry name" value="Periplasmic binding protein-like II"/>
    <property type="match status" value="1"/>
</dbReference>
<dbReference type="SUPFAM" id="SSF53850">
    <property type="entry name" value="Periplasmic binding protein-like II"/>
    <property type="match status" value="1"/>
</dbReference>
<evidence type="ECO:0000256" key="2">
    <source>
        <dbReference type="SAM" id="SignalP"/>
    </source>
</evidence>
<dbReference type="KEGG" id="vgu:HYG85_14385"/>
<sequence>MKGKKIVTLLLATLCIVSLLISGCKKDTTKDTNNDNGKDAVEQNKDKADNKDTEEKVTVEFWHGYTAEKTEVLDGMIAEYEKQNPNVKINAKFVATGEEMLQKVQTALLSGEEPNMLWGYPTWTGVLESSGKLVDMGEILDDELKSDLPIGLLEAGKYKGRIYSVPIEAGTLYLIYNKDMFKEAGIDNPPTTWEELYDISKKLSDGDRYGVWLPIAPNERTTWTFETFLWQNGQDVLNAEGNNIGFNNEKGLEALEFYTKMIKDGYAPTAVGQDPFIDKQVAMVYATQGAANAYINKYEMNVGVAMLPGKDKLATGLGSNHYFMFKSDDKVQQETLKFIKYMTTGENHAEWAIKAGYLPVSNSARESDKYKQFGEENPHMIEAAKALTYGVARPPIEEYPKLSTAISETIEKIAIGDTTPEEGMKQIQDEANKIFK</sequence>
<dbReference type="PANTHER" id="PTHR43649:SF12">
    <property type="entry name" value="DIACETYLCHITOBIOSE BINDING PROTEIN DASA"/>
    <property type="match status" value="1"/>
</dbReference>
<dbReference type="EMBL" id="CP058561">
    <property type="protein sequence ID" value="QUH30039.1"/>
    <property type="molecule type" value="Genomic_DNA"/>
</dbReference>